<accession>A0A183BHC2</accession>
<dbReference type="PANTHER" id="PTHR33327">
    <property type="entry name" value="ENDONUCLEASE"/>
    <property type="match status" value="1"/>
</dbReference>
<dbReference type="PANTHER" id="PTHR33327:SF3">
    <property type="entry name" value="RNA-DIRECTED DNA POLYMERASE"/>
    <property type="match status" value="1"/>
</dbReference>
<dbReference type="WBParaSite" id="ECPE_0001865701-mRNA-1">
    <property type="protein sequence ID" value="ECPE_0001865701-mRNA-1"/>
    <property type="gene ID" value="ECPE_0001865701"/>
</dbReference>
<gene>
    <name evidence="2" type="ORF">ECPE_LOCUS18607</name>
</gene>
<dbReference type="AlphaFoldDB" id="A0A183BHC2"/>
<dbReference type="Proteomes" id="UP000272942">
    <property type="component" value="Unassembled WGS sequence"/>
</dbReference>
<dbReference type="InterPro" id="IPR055469">
    <property type="entry name" value="DUF7041"/>
</dbReference>
<dbReference type="Pfam" id="PF23055">
    <property type="entry name" value="DUF7041"/>
    <property type="match status" value="1"/>
</dbReference>
<name>A0A183BHC2_9TREM</name>
<keyword evidence="3" id="KW-1185">Reference proteome</keyword>
<feature type="domain" description="DUF7041" evidence="1">
    <location>
        <begin position="15"/>
        <end position="77"/>
    </location>
</feature>
<reference evidence="4" key="1">
    <citation type="submission" date="2016-06" db="UniProtKB">
        <authorList>
            <consortium name="WormBaseParasite"/>
        </authorList>
    </citation>
    <scope>IDENTIFICATION</scope>
</reference>
<dbReference type="OrthoDB" id="6262499at2759"/>
<protein>
    <submittedName>
        <fullName evidence="4">Transposase</fullName>
    </submittedName>
</protein>
<evidence type="ECO:0000313" key="4">
    <source>
        <dbReference type="WBParaSite" id="ECPE_0001865701-mRNA-1"/>
    </source>
</evidence>
<evidence type="ECO:0000313" key="2">
    <source>
        <dbReference type="EMBL" id="VDP96792.1"/>
    </source>
</evidence>
<organism evidence="4">
    <name type="scientific">Echinostoma caproni</name>
    <dbReference type="NCBI Taxonomy" id="27848"/>
    <lineage>
        <taxon>Eukaryota</taxon>
        <taxon>Metazoa</taxon>
        <taxon>Spiralia</taxon>
        <taxon>Lophotrochozoa</taxon>
        <taxon>Platyhelminthes</taxon>
        <taxon>Trematoda</taxon>
        <taxon>Digenea</taxon>
        <taxon>Plagiorchiida</taxon>
        <taxon>Echinostomata</taxon>
        <taxon>Echinostomatoidea</taxon>
        <taxon>Echinostomatidae</taxon>
        <taxon>Echinostoma</taxon>
    </lineage>
</organism>
<sequence length="130" mass="14606">MRVNRFFLIGRKEGNARNVRSQRSKHVYAVEAIHGDLKSAVRDIIRKPPEKDAYDVLKAAILPFYTPSNEKRLRQLLARHPIDDTMLSKHLARLRSLAGPANAHCQRAVTRVVATSRPTDSNGSAGRLLN</sequence>
<dbReference type="EMBL" id="UZAN01083368">
    <property type="protein sequence ID" value="VDP96792.1"/>
    <property type="molecule type" value="Genomic_DNA"/>
</dbReference>
<reference evidence="2 3" key="2">
    <citation type="submission" date="2018-11" db="EMBL/GenBank/DDBJ databases">
        <authorList>
            <consortium name="Pathogen Informatics"/>
        </authorList>
    </citation>
    <scope>NUCLEOTIDE SEQUENCE [LARGE SCALE GENOMIC DNA]</scope>
    <source>
        <strain evidence="2 3">Egypt</strain>
    </source>
</reference>
<evidence type="ECO:0000259" key="1">
    <source>
        <dbReference type="Pfam" id="PF23055"/>
    </source>
</evidence>
<proteinExistence type="predicted"/>
<evidence type="ECO:0000313" key="3">
    <source>
        <dbReference type="Proteomes" id="UP000272942"/>
    </source>
</evidence>